<dbReference type="InterPro" id="IPR011057">
    <property type="entry name" value="Mss4-like_sf"/>
</dbReference>
<dbReference type="Proteomes" id="UP000184305">
    <property type="component" value="Unassembled WGS sequence"/>
</dbReference>
<dbReference type="STRING" id="1220495.SAMN05216288_3084"/>
<name>A0A1M7G633_9GAMM</name>
<dbReference type="InterPro" id="IPR006913">
    <property type="entry name" value="CENP-V/GFA"/>
</dbReference>
<gene>
    <name evidence="5" type="ORF">SAMN05216288_3084</name>
</gene>
<dbReference type="GO" id="GO:0046872">
    <property type="term" value="F:metal ion binding"/>
    <property type="evidence" value="ECO:0007669"/>
    <property type="project" value="UniProtKB-KW"/>
</dbReference>
<evidence type="ECO:0000313" key="5">
    <source>
        <dbReference type="EMBL" id="SHM11842.1"/>
    </source>
</evidence>
<keyword evidence="3" id="KW-0862">Zinc</keyword>
<dbReference type="EMBL" id="FRBQ01000003">
    <property type="protein sequence ID" value="SHM11842.1"/>
    <property type="molecule type" value="Genomic_DNA"/>
</dbReference>
<dbReference type="SUPFAM" id="SSF51316">
    <property type="entry name" value="Mss4-like"/>
    <property type="match status" value="1"/>
</dbReference>
<evidence type="ECO:0000313" key="6">
    <source>
        <dbReference type="Proteomes" id="UP000184305"/>
    </source>
</evidence>
<sequence length="212" mass="24172">MTREWLCGSKTPVVWGVRRQQDQSSRSGSLAKNVVTCDCAKVAIELDGAPFISTECHCNSCREAAARLEQLPLARPMLERNAGTQFVLYRKDRIQILRGRDLLEAFRLGPKAPTRRVISRCCNSPIFLEFQSGHWLSLYSSLWPAETRPTPQLRTMTRDRRDQLALDESVPAGTLQTWRFYAKLLAAWIAMGFKSPRICIGEEAEREKTTRK</sequence>
<organism evidence="5 6">
    <name type="scientific">Phytopseudomonas punonensis</name>
    <dbReference type="NCBI Taxonomy" id="1220495"/>
    <lineage>
        <taxon>Bacteria</taxon>
        <taxon>Pseudomonadati</taxon>
        <taxon>Pseudomonadota</taxon>
        <taxon>Gammaproteobacteria</taxon>
        <taxon>Pseudomonadales</taxon>
        <taxon>Pseudomonadaceae</taxon>
        <taxon>Phytopseudomonas</taxon>
    </lineage>
</organism>
<dbReference type="Gene3D" id="3.90.1590.10">
    <property type="entry name" value="glutathione-dependent formaldehyde- activating enzyme (gfa)"/>
    <property type="match status" value="1"/>
</dbReference>
<keyword evidence="6" id="KW-1185">Reference proteome</keyword>
<dbReference type="AlphaFoldDB" id="A0A1M7G633"/>
<protein>
    <submittedName>
        <fullName evidence="5">Uncharacterized conserved protein</fullName>
    </submittedName>
</protein>
<feature type="domain" description="CENP-V/GFA" evidence="4">
    <location>
        <begin position="36"/>
        <end position="67"/>
    </location>
</feature>
<reference evidence="6" key="1">
    <citation type="submission" date="2016-11" db="EMBL/GenBank/DDBJ databases">
        <authorList>
            <person name="Varghese N."/>
            <person name="Submissions S."/>
        </authorList>
    </citation>
    <scope>NUCLEOTIDE SEQUENCE [LARGE SCALE GENOMIC DNA]</scope>
    <source>
        <strain evidence="6">CECT 8089</strain>
    </source>
</reference>
<proteinExistence type="inferred from homology"/>
<dbReference type="GO" id="GO:0016846">
    <property type="term" value="F:carbon-sulfur lyase activity"/>
    <property type="evidence" value="ECO:0007669"/>
    <property type="project" value="InterPro"/>
</dbReference>
<evidence type="ECO:0000256" key="1">
    <source>
        <dbReference type="ARBA" id="ARBA00005495"/>
    </source>
</evidence>
<accession>A0A1M7G633</accession>
<evidence type="ECO:0000259" key="4">
    <source>
        <dbReference type="Pfam" id="PF04828"/>
    </source>
</evidence>
<comment type="similarity">
    <text evidence="1">Belongs to the Gfa family.</text>
</comment>
<evidence type="ECO:0000256" key="2">
    <source>
        <dbReference type="ARBA" id="ARBA00022723"/>
    </source>
</evidence>
<evidence type="ECO:0000256" key="3">
    <source>
        <dbReference type="ARBA" id="ARBA00022833"/>
    </source>
</evidence>
<keyword evidence="2" id="KW-0479">Metal-binding</keyword>
<dbReference type="Pfam" id="PF04828">
    <property type="entry name" value="GFA"/>
    <property type="match status" value="1"/>
</dbReference>